<organism evidence="5 6">
    <name type="scientific">Roseovarius gahaiensis</name>
    <dbReference type="NCBI Taxonomy" id="2716691"/>
    <lineage>
        <taxon>Bacteria</taxon>
        <taxon>Pseudomonadati</taxon>
        <taxon>Pseudomonadota</taxon>
        <taxon>Alphaproteobacteria</taxon>
        <taxon>Rhodobacterales</taxon>
        <taxon>Roseobacteraceae</taxon>
        <taxon>Roseovarius</taxon>
    </lineage>
</organism>
<evidence type="ECO:0000313" key="6">
    <source>
        <dbReference type="Proteomes" id="UP000639775"/>
    </source>
</evidence>
<dbReference type="CDD" id="cd06170">
    <property type="entry name" value="LuxR_C_like"/>
    <property type="match status" value="1"/>
</dbReference>
<dbReference type="InterPro" id="IPR036693">
    <property type="entry name" value="TF_LuxR_autoind-bd_dom_sf"/>
</dbReference>
<dbReference type="GO" id="GO:0006355">
    <property type="term" value="P:regulation of DNA-templated transcription"/>
    <property type="evidence" value="ECO:0007669"/>
    <property type="project" value="InterPro"/>
</dbReference>
<comment type="caution">
    <text evidence="5">The sequence shown here is derived from an EMBL/GenBank/DDBJ whole genome shotgun (WGS) entry which is preliminary data.</text>
</comment>
<dbReference type="InterPro" id="IPR036388">
    <property type="entry name" value="WH-like_DNA-bd_sf"/>
</dbReference>
<reference evidence="5" key="1">
    <citation type="submission" date="2020-03" db="EMBL/GenBank/DDBJ databases">
        <title>Roseovarius gahaiensis sp. nov., isolated from Gahai Saline Lake, China.</title>
        <authorList>
            <person name="Sun X."/>
        </authorList>
    </citation>
    <scope>NUCLEOTIDE SEQUENCE</scope>
    <source>
        <strain evidence="5">GH877</strain>
    </source>
</reference>
<dbReference type="Pfam" id="PF03472">
    <property type="entry name" value="Autoind_bind"/>
    <property type="match status" value="1"/>
</dbReference>
<dbReference type="Gene3D" id="1.10.10.10">
    <property type="entry name" value="Winged helix-like DNA-binding domain superfamily/Winged helix DNA-binding domain"/>
    <property type="match status" value="1"/>
</dbReference>
<dbReference type="SMART" id="SM00421">
    <property type="entry name" value="HTH_LUXR"/>
    <property type="match status" value="1"/>
</dbReference>
<keyword evidence="2" id="KW-0238">DNA-binding</keyword>
<dbReference type="InterPro" id="IPR000792">
    <property type="entry name" value="Tscrpt_reg_LuxR_C"/>
</dbReference>
<evidence type="ECO:0000256" key="1">
    <source>
        <dbReference type="ARBA" id="ARBA00023015"/>
    </source>
</evidence>
<proteinExistence type="predicted"/>
<dbReference type="GO" id="GO:0003677">
    <property type="term" value="F:DNA binding"/>
    <property type="evidence" value="ECO:0007669"/>
    <property type="project" value="UniProtKB-KW"/>
</dbReference>
<evidence type="ECO:0000313" key="5">
    <source>
        <dbReference type="EMBL" id="NHQ73432.1"/>
    </source>
</evidence>
<dbReference type="PRINTS" id="PR00038">
    <property type="entry name" value="HTHLUXR"/>
</dbReference>
<evidence type="ECO:0000259" key="4">
    <source>
        <dbReference type="PROSITE" id="PS50043"/>
    </source>
</evidence>
<dbReference type="Gene3D" id="3.30.450.80">
    <property type="entry name" value="Transcription factor LuxR-like, autoinducer-binding domain"/>
    <property type="match status" value="1"/>
</dbReference>
<dbReference type="Proteomes" id="UP000639775">
    <property type="component" value="Unassembled WGS sequence"/>
</dbReference>
<dbReference type="RefSeq" id="WP_167193250.1">
    <property type="nucleotide sequence ID" value="NZ_JAAORB010000003.1"/>
</dbReference>
<keyword evidence="6" id="KW-1185">Reference proteome</keyword>
<gene>
    <name evidence="5" type="ORF">HAT86_02990</name>
</gene>
<dbReference type="InterPro" id="IPR016032">
    <property type="entry name" value="Sig_transdc_resp-reg_C-effctor"/>
</dbReference>
<accession>A0A967B8U3</accession>
<dbReference type="SUPFAM" id="SSF75516">
    <property type="entry name" value="Pheromone-binding domain of LuxR-like quorum-sensing transcription factors"/>
    <property type="match status" value="1"/>
</dbReference>
<feature type="domain" description="HTH luxR-type" evidence="4">
    <location>
        <begin position="163"/>
        <end position="228"/>
    </location>
</feature>
<dbReference type="AlphaFoldDB" id="A0A967B8U3"/>
<dbReference type="PANTHER" id="PTHR44688">
    <property type="entry name" value="DNA-BINDING TRANSCRIPTIONAL ACTIVATOR DEVR_DOSR"/>
    <property type="match status" value="1"/>
</dbReference>
<dbReference type="SUPFAM" id="SSF46894">
    <property type="entry name" value="C-terminal effector domain of the bipartite response regulators"/>
    <property type="match status" value="1"/>
</dbReference>
<dbReference type="Pfam" id="PF00196">
    <property type="entry name" value="GerE"/>
    <property type="match status" value="1"/>
</dbReference>
<dbReference type="InterPro" id="IPR005143">
    <property type="entry name" value="TF_LuxR_autoind-bd_dom"/>
</dbReference>
<keyword evidence="3" id="KW-0804">Transcription</keyword>
<dbReference type="EMBL" id="JAAORB010000003">
    <property type="protein sequence ID" value="NHQ73432.1"/>
    <property type="molecule type" value="Genomic_DNA"/>
</dbReference>
<dbReference type="PROSITE" id="PS50043">
    <property type="entry name" value="HTH_LUXR_2"/>
    <property type="match status" value="1"/>
</dbReference>
<name>A0A967B8U3_9RHOB</name>
<evidence type="ECO:0000256" key="2">
    <source>
        <dbReference type="ARBA" id="ARBA00023125"/>
    </source>
</evidence>
<dbReference type="PANTHER" id="PTHR44688:SF16">
    <property type="entry name" value="DNA-BINDING TRANSCRIPTIONAL ACTIVATOR DEVR_DOSR"/>
    <property type="match status" value="1"/>
</dbReference>
<protein>
    <submittedName>
        <fullName evidence="5">LuxR family transcriptional regulator</fullName>
    </submittedName>
</protein>
<evidence type="ECO:0000256" key="3">
    <source>
        <dbReference type="ARBA" id="ARBA00023163"/>
    </source>
</evidence>
<sequence length="233" mass="25745">MDLIDLAETPEGQRDYVAHLRQLCDGAGVEHATYAAANPVTGTLHAFTTYPDRWKNHYMERGLHNLDPTLNAAARSVAPVDWSRLERTESFQSVFSEAHDFGMPDTGLTVPVRGPLGETGLLCICTSISVPEWRKLKRHIMGDLLTNAVHLHDTVMNSEPLMKALRKPRLSLREIEILQWVAAGKSQQDVGDILSISSRTVEVHLRSVREKLCTISTPQAVGRAVSLGIVHPG</sequence>
<keyword evidence="1" id="KW-0805">Transcription regulation</keyword>